<name>A0A937XE85_UNCW3</name>
<dbReference type="Pfam" id="PF19572">
    <property type="entry name" value="PorV"/>
    <property type="match status" value="1"/>
</dbReference>
<dbReference type="InterPro" id="IPR045741">
    <property type="entry name" value="PorV"/>
</dbReference>
<organism evidence="2 3">
    <name type="scientific">candidate division WOR-3 bacterium</name>
    <dbReference type="NCBI Taxonomy" id="2052148"/>
    <lineage>
        <taxon>Bacteria</taxon>
        <taxon>Bacteria division WOR-3</taxon>
    </lineage>
</organism>
<evidence type="ECO:0000313" key="2">
    <source>
        <dbReference type="EMBL" id="MBM3331562.1"/>
    </source>
</evidence>
<reference evidence="2" key="1">
    <citation type="submission" date="2019-03" db="EMBL/GenBank/DDBJ databases">
        <title>Lake Tanganyika Metagenome-Assembled Genomes (MAGs).</title>
        <authorList>
            <person name="Tran P."/>
        </authorList>
    </citation>
    <scope>NUCLEOTIDE SEQUENCE</scope>
    <source>
        <strain evidence="2">K_DeepCast_150m_m2_040</strain>
    </source>
</reference>
<evidence type="ECO:0000259" key="1">
    <source>
        <dbReference type="Pfam" id="PF19572"/>
    </source>
</evidence>
<protein>
    <submittedName>
        <fullName evidence="2">PorV/PorQ family protein</fullName>
    </submittedName>
</protein>
<sequence length="429" mass="46779">MEAPGMAGASWNWRDAGYESTGCVRPGGRLVWRLVPRSRVGLDTRLRTGLAAWQHVVHWCQNHGLQVMRRFGLPVLVTVALMSVRVEAGGAVFLMIFPDARTAALGGCGTALTDLDANTYYNPASIALGTRVAATWTHINWLPGLYPGMSYEHAGVAYRLDERRALAANVIYLTTGETDVIDEHGQTLGRYRPWDLSPSVTGAYRILPSLSAGGTLKAIYSLLVPSWVWERMPELGIEYGGQGFTIALDCGALYRPFQCLSIGAALSNFGPGINYMDDGGTDALPAIARVGFAFSPRIPGAVQVALVSDAWRDLDRPMPRAGDFVHRWEQVEHGVGLELRFARLASIRLGYFEDIVGQRGGIVVQNFGATRHISLLRQLTKPLSGEVVGLGICWGVGVEFIGLKFDVGVDENIYDFPTRNVRFQLSAGL</sequence>
<dbReference type="NCBIfam" id="NF033709">
    <property type="entry name" value="PorV_fam"/>
    <property type="match status" value="1"/>
</dbReference>
<accession>A0A937XE85</accession>
<proteinExistence type="predicted"/>
<dbReference type="EMBL" id="VGIR01000034">
    <property type="protein sequence ID" value="MBM3331562.1"/>
    <property type="molecule type" value="Genomic_DNA"/>
</dbReference>
<evidence type="ECO:0000313" key="3">
    <source>
        <dbReference type="Proteomes" id="UP000779900"/>
    </source>
</evidence>
<comment type="caution">
    <text evidence="2">The sequence shown here is derived from an EMBL/GenBank/DDBJ whole genome shotgun (WGS) entry which is preliminary data.</text>
</comment>
<feature type="domain" description="Type IX secretion system protein PorV" evidence="1">
    <location>
        <begin position="88"/>
        <end position="295"/>
    </location>
</feature>
<dbReference type="AlphaFoldDB" id="A0A937XE85"/>
<gene>
    <name evidence="2" type="ORF">FJY68_06880</name>
</gene>
<dbReference type="Gene3D" id="2.40.160.60">
    <property type="entry name" value="Outer membrane protein transport protein (OMPP1/FadL/TodX)"/>
    <property type="match status" value="1"/>
</dbReference>
<dbReference type="Proteomes" id="UP000779900">
    <property type="component" value="Unassembled WGS sequence"/>
</dbReference>